<dbReference type="InterPro" id="IPR013087">
    <property type="entry name" value="Znf_C2H2_type"/>
</dbReference>
<dbReference type="Proteomes" id="UP000005408">
    <property type="component" value="Unassembled WGS sequence"/>
</dbReference>
<dbReference type="SMART" id="SM00355">
    <property type="entry name" value="ZnF_C2H2"/>
    <property type="match status" value="4"/>
</dbReference>
<feature type="compositionally biased region" description="Polar residues" evidence="10">
    <location>
        <begin position="331"/>
        <end position="353"/>
    </location>
</feature>
<dbReference type="PROSITE" id="PS00028">
    <property type="entry name" value="ZINC_FINGER_C2H2_1"/>
    <property type="match status" value="2"/>
</dbReference>
<evidence type="ECO:0000256" key="7">
    <source>
        <dbReference type="ARBA" id="ARBA00023163"/>
    </source>
</evidence>
<accession>A0A8W8JQT4</accession>
<keyword evidence="4 9" id="KW-0863">Zinc-finger</keyword>
<dbReference type="Pfam" id="PF00096">
    <property type="entry name" value="zf-C2H2"/>
    <property type="match status" value="1"/>
</dbReference>
<keyword evidence="3" id="KW-0677">Repeat</keyword>
<feature type="compositionally biased region" description="Polar residues" evidence="10">
    <location>
        <begin position="367"/>
        <end position="380"/>
    </location>
</feature>
<proteinExistence type="predicted"/>
<dbReference type="Gene3D" id="3.30.160.60">
    <property type="entry name" value="Classic Zinc Finger"/>
    <property type="match status" value="3"/>
</dbReference>
<feature type="domain" description="C2H2-type" evidence="11">
    <location>
        <begin position="577"/>
        <end position="604"/>
    </location>
</feature>
<feature type="compositionally biased region" description="Basic and acidic residues" evidence="10">
    <location>
        <begin position="494"/>
        <end position="509"/>
    </location>
</feature>
<feature type="domain" description="C2H2-type" evidence="11">
    <location>
        <begin position="549"/>
        <end position="576"/>
    </location>
</feature>
<dbReference type="Pfam" id="PF23611">
    <property type="entry name" value="zf-C2H2_16"/>
    <property type="match status" value="1"/>
</dbReference>
<dbReference type="GO" id="GO:0000978">
    <property type="term" value="F:RNA polymerase II cis-regulatory region sequence-specific DNA binding"/>
    <property type="evidence" value="ECO:0007669"/>
    <property type="project" value="TreeGrafter"/>
</dbReference>
<feature type="compositionally biased region" description="Basic and acidic residues" evidence="10">
    <location>
        <begin position="624"/>
        <end position="639"/>
    </location>
</feature>
<dbReference type="SUPFAM" id="SSF57667">
    <property type="entry name" value="beta-beta-alpha zinc fingers"/>
    <property type="match status" value="2"/>
</dbReference>
<dbReference type="InterPro" id="IPR036236">
    <property type="entry name" value="Znf_C2H2_sf"/>
</dbReference>
<evidence type="ECO:0000256" key="5">
    <source>
        <dbReference type="ARBA" id="ARBA00022833"/>
    </source>
</evidence>
<keyword evidence="6" id="KW-0805">Transcription regulation</keyword>
<feature type="domain" description="C2H2-type" evidence="11">
    <location>
        <begin position="521"/>
        <end position="548"/>
    </location>
</feature>
<feature type="region of interest" description="Disordered" evidence="10">
    <location>
        <begin position="405"/>
        <end position="446"/>
    </location>
</feature>
<dbReference type="InterPro" id="IPR057448">
    <property type="entry name" value="BCL-11A_Znf_CCHC"/>
</dbReference>
<feature type="region of interest" description="Disordered" evidence="10">
    <location>
        <begin position="598"/>
        <end position="639"/>
    </location>
</feature>
<dbReference type="EnsemblMetazoa" id="G20511.1">
    <property type="protein sequence ID" value="G20511.1:cds"/>
    <property type="gene ID" value="G20511"/>
</dbReference>
<keyword evidence="13" id="KW-1185">Reference proteome</keyword>
<dbReference type="OrthoDB" id="8113227at2759"/>
<dbReference type="PANTHER" id="PTHR24399">
    <property type="entry name" value="ZINC FINGER AND BTB DOMAIN-CONTAINING"/>
    <property type="match status" value="1"/>
</dbReference>
<sequence length="639" mass="70392">MGELSDDANDYLTCGKCLSEFPLKNIVTFIEHKKKDCDVLSSGEAEPGLLCSACSKGFMTAVGLLKHAKVSHNLQLFLENGPYRNGVLASKTQTNELPINVNNDIPVNLITRFNVGLSDNETTRGFQESPSLTELEGTEEASAFRLSGLCSTGSASTIPRISISPTSTQTESHELQKENVPTFSTENNNQGAMVNPSSYNSSAYGGPAIRNTDSTFPESTGDSGAVEEGNNRCERQEDIAEEALEGEDACCSSQECGVEVIPGTHESLQKCCYAVAPKKRKRHMETKHVPSYWRTRFNRRRMLGIRDSSFRRPASRSQGTIYIDLKPESGEVSTSRSNNETSPESMRTTNFDSNHGDSMGIHMTGMTRDSTSKANSQKPSRGSFYIKPRAVFSIPISYTIPTQALDTSKTSRSDTNSTSTEHDIQSDNSPSSTLSDRNSSVSTLSGYHLSSNSGHISNSVSSDSHIYGIDIPSLISQATRQFNLVPSSSECVESNDKDDQSGEEADGKLGRKRRYPTTKPYKCDQCDNAFNQRIHLKKHMSKHTGIKPFKCQQCDYSTVERSHLKVHIRIHTGEKPFKCTFCEYATAQNSTLKIHLKRHHGRQGSSEKEGTSTTNQHGVTMEISQERSLDSNDEAKKNS</sequence>
<dbReference type="FunFam" id="3.30.160.60:FF:002395">
    <property type="entry name" value="Enhancer binding protein"/>
    <property type="match status" value="1"/>
</dbReference>
<organism evidence="12 13">
    <name type="scientific">Magallana gigas</name>
    <name type="common">Pacific oyster</name>
    <name type="synonym">Crassostrea gigas</name>
    <dbReference type="NCBI Taxonomy" id="29159"/>
    <lineage>
        <taxon>Eukaryota</taxon>
        <taxon>Metazoa</taxon>
        <taxon>Spiralia</taxon>
        <taxon>Lophotrochozoa</taxon>
        <taxon>Mollusca</taxon>
        <taxon>Bivalvia</taxon>
        <taxon>Autobranchia</taxon>
        <taxon>Pteriomorphia</taxon>
        <taxon>Ostreida</taxon>
        <taxon>Ostreoidea</taxon>
        <taxon>Ostreidae</taxon>
        <taxon>Magallana</taxon>
    </lineage>
</organism>
<feature type="domain" description="C2H2-type" evidence="11">
    <location>
        <begin position="49"/>
        <end position="72"/>
    </location>
</feature>
<keyword evidence="7" id="KW-0804">Transcription</keyword>
<dbReference type="AlphaFoldDB" id="A0A8W8JQT4"/>
<dbReference type="OMA" id="TICCNSQ"/>
<dbReference type="PANTHER" id="PTHR24399:SF23">
    <property type="entry name" value="C2H2-TYPE DOMAIN-CONTAINING PROTEIN"/>
    <property type="match status" value="1"/>
</dbReference>
<dbReference type="InterPro" id="IPR056438">
    <property type="entry name" value="Znf-C2H2_CTCF"/>
</dbReference>
<evidence type="ECO:0000256" key="9">
    <source>
        <dbReference type="PROSITE-ProRule" id="PRU00042"/>
    </source>
</evidence>
<feature type="region of interest" description="Disordered" evidence="10">
    <location>
        <begin position="310"/>
        <end position="382"/>
    </location>
</feature>
<evidence type="ECO:0000313" key="12">
    <source>
        <dbReference type="EnsemblMetazoa" id="G20511.1:cds"/>
    </source>
</evidence>
<protein>
    <recommendedName>
        <fullName evidence="11">C2H2-type domain-containing protein</fullName>
    </recommendedName>
</protein>
<keyword evidence="5" id="KW-0862">Zinc</keyword>
<evidence type="ECO:0000256" key="6">
    <source>
        <dbReference type="ARBA" id="ARBA00023015"/>
    </source>
</evidence>
<evidence type="ECO:0000256" key="1">
    <source>
        <dbReference type="ARBA" id="ARBA00004123"/>
    </source>
</evidence>
<feature type="compositionally biased region" description="Polar residues" evidence="10">
    <location>
        <begin position="405"/>
        <end position="419"/>
    </location>
</feature>
<evidence type="ECO:0000256" key="8">
    <source>
        <dbReference type="ARBA" id="ARBA00023242"/>
    </source>
</evidence>
<dbReference type="FunFam" id="3.30.160.60:FF:001629">
    <property type="entry name" value="Uncharacterized protein"/>
    <property type="match status" value="2"/>
</dbReference>
<comment type="subcellular location">
    <subcellularLocation>
        <location evidence="1">Nucleus</location>
    </subcellularLocation>
</comment>
<feature type="region of interest" description="Disordered" evidence="10">
    <location>
        <begin position="487"/>
        <end position="516"/>
    </location>
</feature>
<reference evidence="12" key="1">
    <citation type="submission" date="2022-08" db="UniProtKB">
        <authorList>
            <consortium name="EnsemblMetazoa"/>
        </authorList>
    </citation>
    <scope>IDENTIFICATION</scope>
    <source>
        <strain evidence="12">05x7-T-G4-1.051#20</strain>
    </source>
</reference>
<dbReference type="GO" id="GO:0005654">
    <property type="term" value="C:nucleoplasm"/>
    <property type="evidence" value="ECO:0007669"/>
    <property type="project" value="TreeGrafter"/>
</dbReference>
<evidence type="ECO:0000256" key="4">
    <source>
        <dbReference type="ARBA" id="ARBA00022771"/>
    </source>
</evidence>
<evidence type="ECO:0000256" key="10">
    <source>
        <dbReference type="SAM" id="MobiDB-lite"/>
    </source>
</evidence>
<dbReference type="GO" id="GO:0001227">
    <property type="term" value="F:DNA-binding transcription repressor activity, RNA polymerase II-specific"/>
    <property type="evidence" value="ECO:0007669"/>
    <property type="project" value="TreeGrafter"/>
</dbReference>
<dbReference type="GO" id="GO:0008270">
    <property type="term" value="F:zinc ion binding"/>
    <property type="evidence" value="ECO:0007669"/>
    <property type="project" value="UniProtKB-KW"/>
</dbReference>
<name>A0A8W8JQT4_MAGGI</name>
<feature type="compositionally biased region" description="Polar residues" evidence="10">
    <location>
        <begin position="426"/>
        <end position="446"/>
    </location>
</feature>
<evidence type="ECO:0000256" key="2">
    <source>
        <dbReference type="ARBA" id="ARBA00022723"/>
    </source>
</evidence>
<dbReference type="PROSITE" id="PS50157">
    <property type="entry name" value="ZINC_FINGER_C2H2_2"/>
    <property type="match status" value="4"/>
</dbReference>
<evidence type="ECO:0000256" key="3">
    <source>
        <dbReference type="ARBA" id="ARBA00022737"/>
    </source>
</evidence>
<evidence type="ECO:0000313" key="13">
    <source>
        <dbReference type="Proteomes" id="UP000005408"/>
    </source>
</evidence>
<keyword evidence="2" id="KW-0479">Metal-binding</keyword>
<dbReference type="Pfam" id="PF25491">
    <property type="entry name" value="CCHC_BCL-11A"/>
    <property type="match status" value="1"/>
</dbReference>
<evidence type="ECO:0000259" key="11">
    <source>
        <dbReference type="PROSITE" id="PS50157"/>
    </source>
</evidence>
<keyword evidence="8" id="KW-0539">Nucleus</keyword>